<dbReference type="PANTHER" id="PTHR30625:SF17">
    <property type="entry name" value="TOLQ-RELATED"/>
    <property type="match status" value="1"/>
</dbReference>
<comment type="subcellular location">
    <subcellularLocation>
        <location evidence="1">Cell membrane</location>
        <topology evidence="1">Multi-pass membrane protein</topology>
    </subcellularLocation>
    <subcellularLocation>
        <location evidence="6">Membrane</location>
        <topology evidence="6">Multi-pass membrane protein</topology>
    </subcellularLocation>
</comment>
<evidence type="ECO:0000256" key="6">
    <source>
        <dbReference type="RuleBase" id="RU004057"/>
    </source>
</evidence>
<dbReference type="OrthoDB" id="4045at2"/>
<dbReference type="InterPro" id="IPR002898">
    <property type="entry name" value="MotA_ExbB_proton_chnl"/>
</dbReference>
<dbReference type="InterPro" id="IPR050790">
    <property type="entry name" value="ExbB/TolQ_transport"/>
</dbReference>
<dbReference type="Pfam" id="PF01618">
    <property type="entry name" value="MotA_ExbB"/>
    <property type="match status" value="1"/>
</dbReference>
<feature type="transmembrane region" description="Helical" evidence="7">
    <location>
        <begin position="33"/>
        <end position="56"/>
    </location>
</feature>
<dbReference type="PANTHER" id="PTHR30625">
    <property type="entry name" value="PROTEIN TOLQ"/>
    <property type="match status" value="1"/>
</dbReference>
<dbReference type="GO" id="GO:0005886">
    <property type="term" value="C:plasma membrane"/>
    <property type="evidence" value="ECO:0007669"/>
    <property type="project" value="UniProtKB-SubCell"/>
</dbReference>
<organism evidence="9 10">
    <name type="scientific">Salinivirga cyanobacteriivorans</name>
    <dbReference type="NCBI Taxonomy" id="1307839"/>
    <lineage>
        <taxon>Bacteria</taxon>
        <taxon>Pseudomonadati</taxon>
        <taxon>Bacteroidota</taxon>
        <taxon>Bacteroidia</taxon>
        <taxon>Bacteroidales</taxon>
        <taxon>Salinivirgaceae</taxon>
        <taxon>Salinivirga</taxon>
    </lineage>
</organism>
<gene>
    <name evidence="9" type="ORF">L21SP5_00339</name>
</gene>
<reference evidence="9 10" key="1">
    <citation type="submission" date="2015-11" db="EMBL/GenBank/DDBJ databases">
        <title>Description and complete genome sequence of a novel strain predominating in hypersaline microbial mats and representing a new family of the Bacteriodetes phylum.</title>
        <authorList>
            <person name="Spring S."/>
            <person name="Bunk B."/>
            <person name="Sproer C."/>
            <person name="Klenk H.-P."/>
        </authorList>
    </citation>
    <scope>NUCLEOTIDE SEQUENCE [LARGE SCALE GENOMIC DNA]</scope>
    <source>
        <strain evidence="9 10">L21-Spi-D4</strain>
    </source>
</reference>
<comment type="similarity">
    <text evidence="6">Belongs to the exbB/tolQ family.</text>
</comment>
<evidence type="ECO:0000256" key="2">
    <source>
        <dbReference type="ARBA" id="ARBA00022475"/>
    </source>
</evidence>
<evidence type="ECO:0000256" key="7">
    <source>
        <dbReference type="SAM" id="Phobius"/>
    </source>
</evidence>
<evidence type="ECO:0000313" key="9">
    <source>
        <dbReference type="EMBL" id="ALO14018.1"/>
    </source>
</evidence>
<name>A0A0S2HVF3_9BACT</name>
<keyword evidence="2" id="KW-1003">Cell membrane</keyword>
<dbReference type="Proteomes" id="UP000064893">
    <property type="component" value="Chromosome"/>
</dbReference>
<keyword evidence="5 7" id="KW-0472">Membrane</keyword>
<keyword evidence="4 7" id="KW-1133">Transmembrane helix</keyword>
<sequence length="232" mass="25253">MTGIFLQVNQVADTAQNAAQAGKGELTLSFFDLAMKGGIIMIPIVVLLILSIYIFFERYFALKDASKEDPTFMNRIKDYIHDGKIDAAHSLCQSTNTITARMLETGISRIGRPLNDINTAIENIANLETARLEKGLPTLATTAGGAPMIGFLGTVMGMIKAFYDMANAGNNIDITLLSNGIYTAMVTTVAGLIVGILAYFAYNILVARVEKVIFRLEARTTEFMDLLNEPAN</sequence>
<feature type="domain" description="MotA/TolQ/ExbB proton channel" evidence="8">
    <location>
        <begin position="96"/>
        <end position="217"/>
    </location>
</feature>
<proteinExistence type="inferred from homology"/>
<dbReference type="STRING" id="1307839.L21SP5_00339"/>
<dbReference type="PATRIC" id="fig|1307839.3.peg.372"/>
<evidence type="ECO:0000256" key="1">
    <source>
        <dbReference type="ARBA" id="ARBA00004651"/>
    </source>
</evidence>
<protein>
    <submittedName>
        <fullName evidence="9">Colicin uptake protein TolQ</fullName>
    </submittedName>
</protein>
<dbReference type="AlphaFoldDB" id="A0A0S2HVF3"/>
<dbReference type="KEGG" id="blq:L21SP5_00339"/>
<evidence type="ECO:0000256" key="5">
    <source>
        <dbReference type="ARBA" id="ARBA00023136"/>
    </source>
</evidence>
<dbReference type="RefSeq" id="WP_057951608.1">
    <property type="nucleotide sequence ID" value="NZ_CP013118.1"/>
</dbReference>
<evidence type="ECO:0000256" key="4">
    <source>
        <dbReference type="ARBA" id="ARBA00022989"/>
    </source>
</evidence>
<keyword evidence="6" id="KW-0813">Transport</keyword>
<evidence type="ECO:0000259" key="8">
    <source>
        <dbReference type="Pfam" id="PF01618"/>
    </source>
</evidence>
<dbReference type="GO" id="GO:0017038">
    <property type="term" value="P:protein import"/>
    <property type="evidence" value="ECO:0007669"/>
    <property type="project" value="TreeGrafter"/>
</dbReference>
<dbReference type="EMBL" id="CP013118">
    <property type="protein sequence ID" value="ALO14018.1"/>
    <property type="molecule type" value="Genomic_DNA"/>
</dbReference>
<keyword evidence="6" id="KW-0653">Protein transport</keyword>
<accession>A0A0S2HVF3</accession>
<evidence type="ECO:0000313" key="10">
    <source>
        <dbReference type="Proteomes" id="UP000064893"/>
    </source>
</evidence>
<feature type="transmembrane region" description="Helical" evidence="7">
    <location>
        <begin position="139"/>
        <end position="161"/>
    </location>
</feature>
<evidence type="ECO:0000256" key="3">
    <source>
        <dbReference type="ARBA" id="ARBA00022692"/>
    </source>
</evidence>
<keyword evidence="10" id="KW-1185">Reference proteome</keyword>
<keyword evidence="3 7" id="KW-0812">Transmembrane</keyword>
<feature type="transmembrane region" description="Helical" evidence="7">
    <location>
        <begin position="181"/>
        <end position="205"/>
    </location>
</feature>